<keyword evidence="5" id="KW-0723">Serine/threonine-protein kinase</keyword>
<dbReference type="InterPro" id="IPR017441">
    <property type="entry name" value="Protein_kinase_ATP_BS"/>
</dbReference>
<dbReference type="Proteomes" id="UP000504609">
    <property type="component" value="Unplaced"/>
</dbReference>
<evidence type="ECO:0000256" key="19">
    <source>
        <dbReference type="SAM" id="SignalP"/>
    </source>
</evidence>
<keyword evidence="10" id="KW-0677">Repeat</keyword>
<dbReference type="FunFam" id="3.80.10.10:FF:000288">
    <property type="entry name" value="LRR receptor-like serine/threonine-protein kinase EFR"/>
    <property type="match status" value="1"/>
</dbReference>
<dbReference type="PROSITE" id="PS50011">
    <property type="entry name" value="PROTEIN_KINASE_DOM"/>
    <property type="match status" value="1"/>
</dbReference>
<evidence type="ECO:0000256" key="6">
    <source>
        <dbReference type="ARBA" id="ARBA00022614"/>
    </source>
</evidence>
<feature type="signal peptide" evidence="19">
    <location>
        <begin position="1"/>
        <end position="29"/>
    </location>
</feature>
<dbReference type="SMART" id="SM00220">
    <property type="entry name" value="S_TKc"/>
    <property type="match status" value="1"/>
</dbReference>
<dbReference type="SMART" id="SM00365">
    <property type="entry name" value="LRR_SD22"/>
    <property type="match status" value="5"/>
</dbReference>
<evidence type="ECO:0000256" key="16">
    <source>
        <dbReference type="ARBA" id="ARBA00023180"/>
    </source>
</evidence>
<dbReference type="FunFam" id="3.30.200.20:FF:000432">
    <property type="entry name" value="LRR receptor-like serine/threonine-protein kinase EFR"/>
    <property type="match status" value="1"/>
</dbReference>
<evidence type="ECO:0000313" key="21">
    <source>
        <dbReference type="Proteomes" id="UP000504609"/>
    </source>
</evidence>
<keyword evidence="4" id="KW-1003">Cell membrane</keyword>
<dbReference type="Gene3D" id="1.10.510.10">
    <property type="entry name" value="Transferase(Phosphotransferase) domain 1"/>
    <property type="match status" value="1"/>
</dbReference>
<dbReference type="EC" id="2.7.11.1" evidence="3"/>
<keyword evidence="9 19" id="KW-0732">Signal</keyword>
<evidence type="ECO:0000256" key="4">
    <source>
        <dbReference type="ARBA" id="ARBA00022475"/>
    </source>
</evidence>
<dbReference type="SMART" id="SM00369">
    <property type="entry name" value="LRR_TYP"/>
    <property type="match status" value="6"/>
</dbReference>
<dbReference type="GeneID" id="111444762"/>
<dbReference type="RefSeq" id="XP_022938561.1">
    <property type="nucleotide sequence ID" value="XM_023082793.1"/>
</dbReference>
<dbReference type="PROSITE" id="PS00108">
    <property type="entry name" value="PROTEIN_KINASE_ST"/>
    <property type="match status" value="1"/>
</dbReference>
<keyword evidence="14 18" id="KW-1133">Transmembrane helix</keyword>
<dbReference type="Pfam" id="PF00560">
    <property type="entry name" value="LRR_1"/>
    <property type="match status" value="2"/>
</dbReference>
<dbReference type="InterPro" id="IPR055414">
    <property type="entry name" value="LRR_R13L4/SHOC2-like"/>
</dbReference>
<dbReference type="PANTHER" id="PTHR27008">
    <property type="entry name" value="OS04G0122200 PROTEIN"/>
    <property type="match status" value="1"/>
</dbReference>
<evidence type="ECO:0000256" key="15">
    <source>
        <dbReference type="ARBA" id="ARBA00023136"/>
    </source>
</evidence>
<feature type="transmembrane region" description="Helical" evidence="18">
    <location>
        <begin position="650"/>
        <end position="672"/>
    </location>
</feature>
<comment type="similarity">
    <text evidence="2">Belongs to the protein kinase superfamily. Ser/Thr protein kinase family.</text>
</comment>
<organism evidence="21 22">
    <name type="scientific">Cucurbita moschata</name>
    <name type="common">Winter crookneck squash</name>
    <name type="synonym">Cucurbita pepo var. moschata</name>
    <dbReference type="NCBI Taxonomy" id="3662"/>
    <lineage>
        <taxon>Eukaryota</taxon>
        <taxon>Viridiplantae</taxon>
        <taxon>Streptophyta</taxon>
        <taxon>Embryophyta</taxon>
        <taxon>Tracheophyta</taxon>
        <taxon>Spermatophyta</taxon>
        <taxon>Magnoliopsida</taxon>
        <taxon>eudicotyledons</taxon>
        <taxon>Gunneridae</taxon>
        <taxon>Pentapetalae</taxon>
        <taxon>rosids</taxon>
        <taxon>fabids</taxon>
        <taxon>Cucurbitales</taxon>
        <taxon>Cucurbitaceae</taxon>
        <taxon>Cucurbiteae</taxon>
        <taxon>Cucurbita</taxon>
    </lineage>
</organism>
<dbReference type="InterPro" id="IPR051809">
    <property type="entry name" value="Plant_receptor-like_S/T_kinase"/>
</dbReference>
<evidence type="ECO:0000256" key="13">
    <source>
        <dbReference type="ARBA" id="ARBA00022840"/>
    </source>
</evidence>
<dbReference type="Pfam" id="PF23598">
    <property type="entry name" value="LRR_14"/>
    <property type="match status" value="1"/>
</dbReference>
<keyword evidence="6" id="KW-0433">Leucine-rich repeat</keyword>
<keyword evidence="11 17" id="KW-0547">Nucleotide-binding</keyword>
<evidence type="ECO:0000256" key="7">
    <source>
        <dbReference type="ARBA" id="ARBA00022679"/>
    </source>
</evidence>
<evidence type="ECO:0000256" key="14">
    <source>
        <dbReference type="ARBA" id="ARBA00022989"/>
    </source>
</evidence>
<evidence type="ECO:0000256" key="5">
    <source>
        <dbReference type="ARBA" id="ARBA00022527"/>
    </source>
</evidence>
<evidence type="ECO:0000256" key="10">
    <source>
        <dbReference type="ARBA" id="ARBA00022737"/>
    </source>
</evidence>
<dbReference type="KEGG" id="cmos:111444762"/>
<dbReference type="GO" id="GO:0005886">
    <property type="term" value="C:plasma membrane"/>
    <property type="evidence" value="ECO:0007669"/>
    <property type="project" value="UniProtKB-SubCell"/>
</dbReference>
<dbReference type="GO" id="GO:0004674">
    <property type="term" value="F:protein serine/threonine kinase activity"/>
    <property type="evidence" value="ECO:0007669"/>
    <property type="project" value="UniProtKB-KW"/>
</dbReference>
<evidence type="ECO:0000256" key="1">
    <source>
        <dbReference type="ARBA" id="ARBA00004162"/>
    </source>
</evidence>
<dbReference type="PANTHER" id="PTHR27008:SF596">
    <property type="entry name" value="OS02G0215500 PROTEIN"/>
    <property type="match status" value="1"/>
</dbReference>
<reference evidence="22" key="1">
    <citation type="submission" date="2025-08" db="UniProtKB">
        <authorList>
            <consortium name="RefSeq"/>
        </authorList>
    </citation>
    <scope>IDENTIFICATION</scope>
    <source>
        <tissue evidence="22">Young leaves</tissue>
    </source>
</reference>
<dbReference type="Gene3D" id="3.80.10.10">
    <property type="entry name" value="Ribonuclease Inhibitor"/>
    <property type="match status" value="2"/>
</dbReference>
<keyword evidence="15 18" id="KW-0472">Membrane</keyword>
<evidence type="ECO:0000256" key="18">
    <source>
        <dbReference type="SAM" id="Phobius"/>
    </source>
</evidence>
<dbReference type="InterPro" id="IPR001611">
    <property type="entry name" value="Leu-rich_rpt"/>
</dbReference>
<evidence type="ECO:0000256" key="11">
    <source>
        <dbReference type="ARBA" id="ARBA00022741"/>
    </source>
</evidence>
<keyword evidence="12" id="KW-0418">Kinase</keyword>
<evidence type="ECO:0000256" key="12">
    <source>
        <dbReference type="ARBA" id="ARBA00022777"/>
    </source>
</evidence>
<dbReference type="PROSITE" id="PS00107">
    <property type="entry name" value="PROTEIN_KINASE_ATP"/>
    <property type="match status" value="1"/>
</dbReference>
<feature type="domain" description="Protein kinase" evidence="20">
    <location>
        <begin position="705"/>
        <end position="980"/>
    </location>
</feature>
<evidence type="ECO:0000256" key="3">
    <source>
        <dbReference type="ARBA" id="ARBA00012513"/>
    </source>
</evidence>
<evidence type="ECO:0000256" key="17">
    <source>
        <dbReference type="PROSITE-ProRule" id="PRU10141"/>
    </source>
</evidence>
<evidence type="ECO:0000256" key="2">
    <source>
        <dbReference type="ARBA" id="ARBA00008684"/>
    </source>
</evidence>
<accession>A0A6J1FDH3</accession>
<evidence type="ECO:0000256" key="8">
    <source>
        <dbReference type="ARBA" id="ARBA00022692"/>
    </source>
</evidence>
<keyword evidence="8 18" id="KW-0812">Transmembrane</keyword>
<dbReference type="Gene3D" id="3.30.200.20">
    <property type="entry name" value="Phosphorylase Kinase, domain 1"/>
    <property type="match status" value="1"/>
</dbReference>
<keyword evidence="16" id="KW-0325">Glycoprotein</keyword>
<dbReference type="InterPro" id="IPR008271">
    <property type="entry name" value="Ser/Thr_kinase_AS"/>
</dbReference>
<sequence>MECGSNPQFGLFLMSVLLLSLPLPSAALGGNDTDMLALLSFKSEISLDPFGLFISWNESVHFCNWVGVKCSPQQRVTELNLQSYRFVGQVSPSIGNLSFLTTLNLHNNSFGGRIPQEIGSLSRLQVLDFKNNYFAGEIPIALSNCSELQYIGFLSNNITGMLPKELGLLTKLEVFQLSDNELFGEMPESLGNLSSLRGFWATLNNFHGSIPRSFGQLNNLRDLVIGANKLTGTIPSSIYNISSMRIFSLPVNQLEGRLPTDLGFMFPNLQVLKIHTNQFSGAIPVTLSNASKLVEFVISKNMFSGKVPGLSSTTHLEAFGIGENNLGHGNVDDLNFLFPLVNCTNLSSVVISDNNFGGVLPEFISNFSTKLRIIGFGRNHIRGTIPTEIGNLVQLVALGLETNQLTGSIPSSLGKLKKLNDFYLNGNQLSGTIPHSLGNLSELGRCNLRLNNLTGAIPSSLGRNQKLLSLALSQNHLTGTIPKELLSISSLSIALDLSDNHLTGSIPLEVGKLVNLGYLHMSANMLTGAIPSTLSACTSLEDLHLDGNFLEGPIPQSLNSLRGIEELDLSRNNLTGKIPSYLQEFEFLRYLNLSFNNLEGEVPTQGVFKNATAFSVLGNKQLCNGIHELNLPRCSLDNTRKKNLSTTLKVIISVAGGLVGSLLVICSLFFLWPRKKRNKADLSPSLRVSYFVISYNDLLKATDEFSPNNLIGVGGYGSVYKGTLSQDGSVVAVKVFNLQHRGASKSFLAECEALKNIRHRNLVQIRSACSGVDFQGNDFMALVFDFMVNRSLENWLHPVDILDQEGEQRYLNIMQRLDIAIDVASALDYLHNGSPMPIAHCDLKPSNILLDANMTGHVGDFGLAKFMAGASSQNRSTETESIGFRGTIGYAPPEYAMGSEVSTYGDVYSYGILLLEMFTGKRPTDDIFNDDLTLNSYVLTALPERVEQIADQTMGLQELKTNHVLEASPDRVEQIAEPTLSLQELEGTENKDLMFQDNQCLRTKECLFSIFNIGVVCSSQMPTQRMNIRDVVAQLCLARENFRGF</sequence>
<dbReference type="InterPro" id="IPR011009">
    <property type="entry name" value="Kinase-like_dom_sf"/>
</dbReference>
<keyword evidence="7" id="KW-0808">Transferase</keyword>
<dbReference type="AlphaFoldDB" id="A0A6J1FDH3"/>
<proteinExistence type="inferred from homology"/>
<dbReference type="Pfam" id="PF13855">
    <property type="entry name" value="LRR_8"/>
    <property type="match status" value="1"/>
</dbReference>
<dbReference type="InterPro" id="IPR003591">
    <property type="entry name" value="Leu-rich_rpt_typical-subtyp"/>
</dbReference>
<evidence type="ECO:0000259" key="20">
    <source>
        <dbReference type="PROSITE" id="PS50011"/>
    </source>
</evidence>
<keyword evidence="13 17" id="KW-0067">ATP-binding</keyword>
<evidence type="ECO:0000313" key="22">
    <source>
        <dbReference type="RefSeq" id="XP_022938561.1"/>
    </source>
</evidence>
<dbReference type="SUPFAM" id="SSF52058">
    <property type="entry name" value="L domain-like"/>
    <property type="match status" value="2"/>
</dbReference>
<dbReference type="InterPro" id="IPR032675">
    <property type="entry name" value="LRR_dom_sf"/>
</dbReference>
<gene>
    <name evidence="22" type="primary">LOC111444762</name>
</gene>
<dbReference type="SUPFAM" id="SSF56112">
    <property type="entry name" value="Protein kinase-like (PK-like)"/>
    <property type="match status" value="1"/>
</dbReference>
<dbReference type="GO" id="GO:0005524">
    <property type="term" value="F:ATP binding"/>
    <property type="evidence" value="ECO:0007669"/>
    <property type="project" value="UniProtKB-UniRule"/>
</dbReference>
<dbReference type="Pfam" id="PF00069">
    <property type="entry name" value="Pkinase"/>
    <property type="match status" value="1"/>
</dbReference>
<comment type="subcellular location">
    <subcellularLocation>
        <location evidence="1">Cell membrane</location>
        <topology evidence="1">Single-pass membrane protein</topology>
    </subcellularLocation>
</comment>
<dbReference type="FunFam" id="3.80.10.10:FF:000095">
    <property type="entry name" value="LRR receptor-like serine/threonine-protein kinase GSO1"/>
    <property type="match status" value="1"/>
</dbReference>
<dbReference type="Pfam" id="PF08263">
    <property type="entry name" value="LRRNT_2"/>
    <property type="match status" value="1"/>
</dbReference>
<protein>
    <recommendedName>
        <fullName evidence="3">non-specific serine/threonine protein kinase</fullName>
        <ecNumber evidence="3">2.7.11.1</ecNumber>
    </recommendedName>
</protein>
<feature type="binding site" evidence="17">
    <location>
        <position position="734"/>
    </location>
    <ligand>
        <name>ATP</name>
        <dbReference type="ChEBI" id="CHEBI:30616"/>
    </ligand>
</feature>
<dbReference type="InterPro" id="IPR013210">
    <property type="entry name" value="LRR_N_plant-typ"/>
</dbReference>
<keyword evidence="21" id="KW-1185">Reference proteome</keyword>
<evidence type="ECO:0000256" key="9">
    <source>
        <dbReference type="ARBA" id="ARBA00022729"/>
    </source>
</evidence>
<name>A0A6J1FDH3_CUCMO</name>
<dbReference type="InterPro" id="IPR000719">
    <property type="entry name" value="Prot_kinase_dom"/>
</dbReference>
<feature type="chain" id="PRO_5027114822" description="non-specific serine/threonine protein kinase" evidence="19">
    <location>
        <begin position="30"/>
        <end position="1045"/>
    </location>
</feature>